<dbReference type="RefSeq" id="WP_090305577.1">
    <property type="nucleotide sequence ID" value="NZ_FNRK01000005.1"/>
</dbReference>
<gene>
    <name evidence="1" type="ORF">SAMN04515656_10570</name>
</gene>
<sequence length="62" mass="7060">MVDLLAVRRARQQGIAVLGVYCGKPKDLAAEQKIYGSQFIYTRDKRRFADVVSVYLKRVIAD</sequence>
<dbReference type="STRING" id="81409.SAMN04515656_10570"/>
<organism evidence="1 2">
    <name type="scientific">Eubacterium aggregans</name>
    <dbReference type="NCBI Taxonomy" id="81409"/>
    <lineage>
        <taxon>Bacteria</taxon>
        <taxon>Bacillati</taxon>
        <taxon>Bacillota</taxon>
        <taxon>Clostridia</taxon>
        <taxon>Eubacteriales</taxon>
        <taxon>Eubacteriaceae</taxon>
        <taxon>Eubacterium</taxon>
    </lineage>
</organism>
<dbReference type="EMBL" id="FNRK01000005">
    <property type="protein sequence ID" value="SEA20255.1"/>
    <property type="molecule type" value="Genomic_DNA"/>
</dbReference>
<evidence type="ECO:0000313" key="2">
    <source>
        <dbReference type="Proteomes" id="UP000199394"/>
    </source>
</evidence>
<evidence type="ECO:0000313" key="1">
    <source>
        <dbReference type="EMBL" id="SEA20255.1"/>
    </source>
</evidence>
<keyword evidence="2" id="KW-1185">Reference proteome</keyword>
<dbReference type="AlphaFoldDB" id="A0A1H3Z9E3"/>
<accession>A0A1H3Z9E3</accession>
<dbReference type="Proteomes" id="UP000199394">
    <property type="component" value="Unassembled WGS sequence"/>
</dbReference>
<protein>
    <submittedName>
        <fullName evidence="1">Uncharacterized protein</fullName>
    </submittedName>
</protein>
<name>A0A1H3Z9E3_9FIRM</name>
<proteinExistence type="predicted"/>
<reference evidence="1 2" key="1">
    <citation type="submission" date="2016-10" db="EMBL/GenBank/DDBJ databases">
        <authorList>
            <person name="de Groot N.N."/>
        </authorList>
    </citation>
    <scope>NUCLEOTIDE SEQUENCE [LARGE SCALE GENOMIC DNA]</scope>
    <source>
        <strain evidence="1 2">SR12</strain>
    </source>
</reference>